<accession>A0A7G9U716</accession>
<proteinExistence type="predicted"/>
<protein>
    <submittedName>
        <fullName evidence="5">Coat protein</fullName>
    </submittedName>
</protein>
<organism evidence="5">
    <name type="scientific">Strawberry pallidosis-associated virus</name>
    <dbReference type="NCBI Taxonomy" id="227507"/>
    <lineage>
        <taxon>Viruses</taxon>
        <taxon>Riboviria</taxon>
        <taxon>Orthornavirae</taxon>
        <taxon>Kitrinoviricota</taxon>
        <taxon>Alsuviricetes</taxon>
        <taxon>Martellivirales</taxon>
        <taxon>Closteroviridae</taxon>
        <taxon>Crinivirus</taxon>
        <taxon>Crinivirus palidofragariae</taxon>
    </lineage>
</organism>
<dbReference type="GO" id="GO:0019028">
    <property type="term" value="C:viral capsid"/>
    <property type="evidence" value="ECO:0007669"/>
    <property type="project" value="UniProtKB-KW"/>
</dbReference>
<evidence type="ECO:0000256" key="2">
    <source>
        <dbReference type="ARBA" id="ARBA00022561"/>
    </source>
</evidence>
<feature type="region of interest" description="Disordered" evidence="4">
    <location>
        <begin position="1"/>
        <end position="28"/>
    </location>
</feature>
<name>A0A7G9U716_9CLOS</name>
<keyword evidence="2 5" id="KW-0167">Capsid protein</keyword>
<evidence type="ECO:0000256" key="1">
    <source>
        <dbReference type="ARBA" id="ARBA00004328"/>
    </source>
</evidence>
<evidence type="ECO:0000256" key="3">
    <source>
        <dbReference type="ARBA" id="ARBA00022844"/>
    </source>
</evidence>
<feature type="compositionally biased region" description="Basic and acidic residues" evidence="4">
    <location>
        <begin position="17"/>
        <end position="28"/>
    </location>
</feature>
<comment type="subcellular location">
    <subcellularLocation>
        <location evidence="1">Virion</location>
    </subcellularLocation>
</comment>
<keyword evidence="3" id="KW-0946">Virion</keyword>
<dbReference type="Pfam" id="PF01785">
    <property type="entry name" value="Closter_coat"/>
    <property type="match status" value="1"/>
</dbReference>
<dbReference type="EMBL" id="MN747002">
    <property type="protein sequence ID" value="QNN88892.1"/>
    <property type="molecule type" value="Genomic_RNA"/>
</dbReference>
<evidence type="ECO:0000313" key="5">
    <source>
        <dbReference type="EMBL" id="QNN88892.1"/>
    </source>
</evidence>
<sequence length="248" mass="27791">MAETTGDAPVINAETAPPRDQEVRNRSNEEFDEGFFSRAFNSVSKRDDVANDSHSDPNTFSDIKVTADRGDTLNEEQNKKYEVKLKEYCQTITKVDVDEKTFLAFYCSLIKMAKNQSTSIRNNNNPHLTNSFSVADKTFSYKTKDFLTFMAPHFTGVNNPFRRYMRKNEGRIKTISAAAGIDSDGHLAAKHGTTSQFWGATSDFTNGCETNISDDDLAANYMQREAATKNKARSRTIFNVSQLAGNVQ</sequence>
<evidence type="ECO:0000256" key="4">
    <source>
        <dbReference type="SAM" id="MobiDB-lite"/>
    </source>
</evidence>
<reference evidence="5" key="1">
    <citation type="submission" date="2019-11" db="EMBL/GenBank/DDBJ databases">
        <authorList>
            <person name="Ding X."/>
            <person name="Chen D."/>
            <person name="Wu Z."/>
        </authorList>
    </citation>
    <scope>NUCLEOTIDE SEQUENCE</scope>
    <source>
        <strain evidence="5">FJ</strain>
    </source>
</reference>
<dbReference type="InterPro" id="IPR002679">
    <property type="entry name" value="Closter_coat"/>
</dbReference>